<evidence type="ECO:0000313" key="4">
    <source>
        <dbReference type="RefSeq" id="XP_022931429.1"/>
    </source>
</evidence>
<sequence length="150" mass="16964">MIGNLISSLNKKLQAVEISNRCRRTKKTTNVYRGDMSKKKQPQLPSQGKPEIEKVKKRVRFADTEPVIIAIDREERSTEEETEKKVVRITVKLTKQEANRMLSRCSDGGVLEFGDVASELMRIPAARVSSSMTCYGRCLDMEGGRLPIFT</sequence>
<dbReference type="InterPro" id="IPR057212">
    <property type="entry name" value="DUF7890"/>
</dbReference>
<gene>
    <name evidence="4" type="primary">LOC111437608</name>
</gene>
<feature type="domain" description="DUF7890" evidence="2">
    <location>
        <begin position="85"/>
        <end position="130"/>
    </location>
</feature>
<dbReference type="Pfam" id="PF25418">
    <property type="entry name" value="DUF7890"/>
    <property type="match status" value="1"/>
</dbReference>
<accession>A0A6J1EU86</accession>
<keyword evidence="3" id="KW-1185">Reference proteome</keyword>
<feature type="region of interest" description="Disordered" evidence="1">
    <location>
        <begin position="26"/>
        <end position="51"/>
    </location>
</feature>
<dbReference type="AlphaFoldDB" id="A0A6J1EU86"/>
<dbReference type="KEGG" id="cmos:111437608"/>
<reference evidence="4" key="1">
    <citation type="submission" date="2025-08" db="UniProtKB">
        <authorList>
            <consortium name="RefSeq"/>
        </authorList>
    </citation>
    <scope>IDENTIFICATION</scope>
    <source>
        <tissue evidence="4">Young leaves</tissue>
    </source>
</reference>
<evidence type="ECO:0000256" key="1">
    <source>
        <dbReference type="SAM" id="MobiDB-lite"/>
    </source>
</evidence>
<dbReference type="GeneID" id="111437608"/>
<evidence type="ECO:0000259" key="2">
    <source>
        <dbReference type="Pfam" id="PF25418"/>
    </source>
</evidence>
<dbReference type="Proteomes" id="UP000504609">
    <property type="component" value="Unplaced"/>
</dbReference>
<proteinExistence type="predicted"/>
<evidence type="ECO:0000313" key="3">
    <source>
        <dbReference type="Proteomes" id="UP000504609"/>
    </source>
</evidence>
<dbReference type="PANTHER" id="PTHR36782:SF1">
    <property type="entry name" value="CALCIUM UNIPORTER PROTEIN"/>
    <property type="match status" value="1"/>
</dbReference>
<dbReference type="PANTHER" id="PTHR36782">
    <property type="entry name" value="BNAC03G62080D PROTEIN"/>
    <property type="match status" value="1"/>
</dbReference>
<name>A0A6J1EU86_CUCMO</name>
<protein>
    <submittedName>
        <fullName evidence="4">Uncharacterized protein LOC111437608</fullName>
    </submittedName>
</protein>
<dbReference type="RefSeq" id="XP_022931429.1">
    <property type="nucleotide sequence ID" value="XM_023075661.1"/>
</dbReference>
<organism evidence="3 4">
    <name type="scientific">Cucurbita moschata</name>
    <name type="common">Winter crookneck squash</name>
    <name type="synonym">Cucurbita pepo var. moschata</name>
    <dbReference type="NCBI Taxonomy" id="3662"/>
    <lineage>
        <taxon>Eukaryota</taxon>
        <taxon>Viridiplantae</taxon>
        <taxon>Streptophyta</taxon>
        <taxon>Embryophyta</taxon>
        <taxon>Tracheophyta</taxon>
        <taxon>Spermatophyta</taxon>
        <taxon>Magnoliopsida</taxon>
        <taxon>eudicotyledons</taxon>
        <taxon>Gunneridae</taxon>
        <taxon>Pentapetalae</taxon>
        <taxon>rosids</taxon>
        <taxon>fabids</taxon>
        <taxon>Cucurbitales</taxon>
        <taxon>Cucurbitaceae</taxon>
        <taxon>Cucurbiteae</taxon>
        <taxon>Cucurbita</taxon>
    </lineage>
</organism>